<evidence type="ECO:0008006" key="3">
    <source>
        <dbReference type="Google" id="ProtNLM"/>
    </source>
</evidence>
<proteinExistence type="predicted"/>
<evidence type="ECO:0000313" key="1">
    <source>
        <dbReference type="EMBL" id="SEA41057.1"/>
    </source>
</evidence>
<dbReference type="AlphaFoldDB" id="A0A1H4AZ41"/>
<evidence type="ECO:0000313" key="2">
    <source>
        <dbReference type="Proteomes" id="UP000198820"/>
    </source>
</evidence>
<sequence length="286" mass="33694">MSKYQILLLSVFVLTLHSCQFFQSGDDREVVASVNKHKLFKEQLSANIPEKLTGDDSLSYVRSYIEKWANDKLIMDKAELNLPKSIKNEFDSLSKKYKQELYKKAYLDALVEAQAKTEIDSAAIVSYYEKNKPNFKLNENLMKIRYIKLRKDLQDISKIKKSFKNFSQEDQTYLANKSLEFKSLYLNDSTWVREVDIVKEFSVGTEERFESELFKQNGFVETNLKDTFVFIFIKDRLERNDQAPLSYIEPTVKQVLINKMKLKVSKQIQQEIKEDAIQNNEYKLYE</sequence>
<dbReference type="Proteomes" id="UP000198820">
    <property type="component" value="Unassembled WGS sequence"/>
</dbReference>
<organism evidence="1 2">
    <name type="scientific">Psychroflexus halocasei</name>
    <dbReference type="NCBI Taxonomy" id="908615"/>
    <lineage>
        <taxon>Bacteria</taxon>
        <taxon>Pseudomonadati</taxon>
        <taxon>Bacteroidota</taxon>
        <taxon>Flavobacteriia</taxon>
        <taxon>Flavobacteriales</taxon>
        <taxon>Flavobacteriaceae</taxon>
        <taxon>Psychroflexus</taxon>
    </lineage>
</organism>
<keyword evidence="2" id="KW-1185">Reference proteome</keyword>
<accession>A0A1H4AZ41</accession>
<protein>
    <recommendedName>
        <fullName evidence="3">Peptidylprolyl isomerase</fullName>
    </recommendedName>
</protein>
<dbReference type="EMBL" id="FNQF01000005">
    <property type="protein sequence ID" value="SEA41057.1"/>
    <property type="molecule type" value="Genomic_DNA"/>
</dbReference>
<reference evidence="1 2" key="1">
    <citation type="submission" date="2016-10" db="EMBL/GenBank/DDBJ databases">
        <authorList>
            <person name="de Groot N.N."/>
        </authorList>
    </citation>
    <scope>NUCLEOTIDE SEQUENCE [LARGE SCALE GENOMIC DNA]</scope>
    <source>
        <strain evidence="1 2">DSM 23581</strain>
    </source>
</reference>
<dbReference type="STRING" id="908615.SAMN05421540_105194"/>
<gene>
    <name evidence="1" type="ORF">SAMN05421540_105194</name>
</gene>
<name>A0A1H4AZ41_9FLAO</name>